<evidence type="ECO:0000313" key="1">
    <source>
        <dbReference type="EMBL" id="SVB55868.1"/>
    </source>
</evidence>
<name>A0A382EYR4_9ZZZZ</name>
<organism evidence="1">
    <name type="scientific">marine metagenome</name>
    <dbReference type="NCBI Taxonomy" id="408172"/>
    <lineage>
        <taxon>unclassified sequences</taxon>
        <taxon>metagenomes</taxon>
        <taxon>ecological metagenomes</taxon>
    </lineage>
</organism>
<dbReference type="EMBL" id="UINC01047070">
    <property type="protein sequence ID" value="SVB55868.1"/>
    <property type="molecule type" value="Genomic_DNA"/>
</dbReference>
<accession>A0A382EYR4</accession>
<proteinExistence type="predicted"/>
<protein>
    <submittedName>
        <fullName evidence="1">Uncharacterized protein</fullName>
    </submittedName>
</protein>
<sequence length="37" mass="4338">MAFDLSKFIDRKLSIINVSIYINILDIIDTGQFYKTK</sequence>
<dbReference type="AlphaFoldDB" id="A0A382EYR4"/>
<gene>
    <name evidence="1" type="ORF">METZ01_LOCUS208722</name>
</gene>
<reference evidence="1" key="1">
    <citation type="submission" date="2018-05" db="EMBL/GenBank/DDBJ databases">
        <authorList>
            <person name="Lanie J.A."/>
            <person name="Ng W.-L."/>
            <person name="Kazmierczak K.M."/>
            <person name="Andrzejewski T.M."/>
            <person name="Davidsen T.M."/>
            <person name="Wayne K.J."/>
            <person name="Tettelin H."/>
            <person name="Glass J.I."/>
            <person name="Rusch D."/>
            <person name="Podicherti R."/>
            <person name="Tsui H.-C.T."/>
            <person name="Winkler M.E."/>
        </authorList>
    </citation>
    <scope>NUCLEOTIDE SEQUENCE</scope>
</reference>